<evidence type="ECO:0000313" key="2">
    <source>
        <dbReference type="Proteomes" id="UP000318313"/>
    </source>
</evidence>
<gene>
    <name evidence="1" type="ORF">Enr17x_59080</name>
</gene>
<dbReference type="EMBL" id="CP037452">
    <property type="protein sequence ID" value="QDV53825.1"/>
    <property type="molecule type" value="Genomic_DNA"/>
</dbReference>
<dbReference type="AlphaFoldDB" id="A0A518ILD4"/>
<dbReference type="KEGG" id="gfm:Enr17x_59080"/>
<name>A0A518ILD4_9PLAN</name>
<protein>
    <recommendedName>
        <fullName evidence="3">IrrE N-terminal-like domain-containing protein</fullName>
    </recommendedName>
</protein>
<evidence type="ECO:0008006" key="3">
    <source>
        <dbReference type="Google" id="ProtNLM"/>
    </source>
</evidence>
<proteinExistence type="predicted"/>
<evidence type="ECO:0000313" key="1">
    <source>
        <dbReference type="EMBL" id="QDV53825.1"/>
    </source>
</evidence>
<keyword evidence="2" id="KW-1185">Reference proteome</keyword>
<sequence length="60" mass="6907">MMTEGSVGLYSESDRHFDIWLELHSLEDPLNVIAILAHEIGHVILPGQRRISPDEEIRNR</sequence>
<dbReference type="RefSeq" id="WP_145313584.1">
    <property type="nucleotide sequence ID" value="NZ_CP037452.1"/>
</dbReference>
<dbReference type="OrthoDB" id="2041998at2"/>
<reference evidence="1 2" key="1">
    <citation type="submission" date="2019-03" db="EMBL/GenBank/DDBJ databases">
        <title>Deep-cultivation of Planctomycetes and their phenomic and genomic characterization uncovers novel biology.</title>
        <authorList>
            <person name="Wiegand S."/>
            <person name="Jogler M."/>
            <person name="Boedeker C."/>
            <person name="Pinto D."/>
            <person name="Vollmers J."/>
            <person name="Rivas-Marin E."/>
            <person name="Kohn T."/>
            <person name="Peeters S.H."/>
            <person name="Heuer A."/>
            <person name="Rast P."/>
            <person name="Oberbeckmann S."/>
            <person name="Bunk B."/>
            <person name="Jeske O."/>
            <person name="Meyerdierks A."/>
            <person name="Storesund J.E."/>
            <person name="Kallscheuer N."/>
            <person name="Luecker S."/>
            <person name="Lage O.M."/>
            <person name="Pohl T."/>
            <person name="Merkel B.J."/>
            <person name="Hornburger P."/>
            <person name="Mueller R.-W."/>
            <person name="Bruemmer F."/>
            <person name="Labrenz M."/>
            <person name="Spormann A.M."/>
            <person name="Op den Camp H."/>
            <person name="Overmann J."/>
            <person name="Amann R."/>
            <person name="Jetten M.S.M."/>
            <person name="Mascher T."/>
            <person name="Medema M.H."/>
            <person name="Devos D.P."/>
            <person name="Kaster A.-K."/>
            <person name="Ovreas L."/>
            <person name="Rohde M."/>
            <person name="Galperin M.Y."/>
            <person name="Jogler C."/>
        </authorList>
    </citation>
    <scope>NUCLEOTIDE SEQUENCE [LARGE SCALE GENOMIC DNA]</scope>
    <source>
        <strain evidence="1 2">Enr17</strain>
    </source>
</reference>
<accession>A0A518ILD4</accession>
<dbReference type="Proteomes" id="UP000318313">
    <property type="component" value="Chromosome"/>
</dbReference>
<organism evidence="1 2">
    <name type="scientific">Gimesia fumaroli</name>
    <dbReference type="NCBI Taxonomy" id="2527976"/>
    <lineage>
        <taxon>Bacteria</taxon>
        <taxon>Pseudomonadati</taxon>
        <taxon>Planctomycetota</taxon>
        <taxon>Planctomycetia</taxon>
        <taxon>Planctomycetales</taxon>
        <taxon>Planctomycetaceae</taxon>
        <taxon>Gimesia</taxon>
    </lineage>
</organism>